<dbReference type="InterPro" id="IPR036890">
    <property type="entry name" value="HATPase_C_sf"/>
</dbReference>
<evidence type="ECO:0000256" key="12">
    <source>
        <dbReference type="ARBA" id="ARBA00023136"/>
    </source>
</evidence>
<dbReference type="InterPro" id="IPR003661">
    <property type="entry name" value="HisK_dim/P_dom"/>
</dbReference>
<keyword evidence="4 13" id="KW-0597">Phosphoprotein</keyword>
<dbReference type="InterPro" id="IPR005467">
    <property type="entry name" value="His_kinase_dom"/>
</dbReference>
<evidence type="ECO:0000256" key="7">
    <source>
        <dbReference type="ARBA" id="ARBA00022741"/>
    </source>
</evidence>
<keyword evidence="10 16" id="KW-1133">Transmembrane helix</keyword>
<feature type="compositionally biased region" description="Basic and acidic residues" evidence="15">
    <location>
        <begin position="929"/>
        <end position="941"/>
    </location>
</feature>
<dbReference type="InterPro" id="IPR004358">
    <property type="entry name" value="Sig_transdc_His_kin-like_C"/>
</dbReference>
<protein>
    <recommendedName>
        <fullName evidence="3">histidine kinase</fullName>
        <ecNumber evidence="3">2.7.13.3</ecNumber>
    </recommendedName>
</protein>
<feature type="region of interest" description="Disordered" evidence="15">
    <location>
        <begin position="741"/>
        <end position="788"/>
    </location>
</feature>
<feature type="compositionally biased region" description="Low complexity" evidence="15">
    <location>
        <begin position="1038"/>
        <end position="1051"/>
    </location>
</feature>
<keyword evidence="7" id="KW-0547">Nucleotide-binding</keyword>
<keyword evidence="6 16" id="KW-0812">Transmembrane</keyword>
<gene>
    <name evidence="19" type="primary">SLN1_1</name>
    <name evidence="19" type="ORF">LTR77_004046</name>
</gene>
<evidence type="ECO:0000256" key="14">
    <source>
        <dbReference type="SAM" id="Coils"/>
    </source>
</evidence>
<dbReference type="InterPro" id="IPR011006">
    <property type="entry name" value="CheY-like_superfamily"/>
</dbReference>
<feature type="compositionally biased region" description="Gly residues" evidence="15">
    <location>
        <begin position="1052"/>
        <end position="1062"/>
    </location>
</feature>
<evidence type="ECO:0000256" key="4">
    <source>
        <dbReference type="ARBA" id="ARBA00022553"/>
    </source>
</evidence>
<dbReference type="SMART" id="SM00387">
    <property type="entry name" value="HATPase_c"/>
    <property type="match status" value="1"/>
</dbReference>
<dbReference type="FunFam" id="1.10.287.130:FF:000004">
    <property type="entry name" value="Ethylene receptor 1"/>
    <property type="match status" value="1"/>
</dbReference>
<dbReference type="Pfam" id="PF00512">
    <property type="entry name" value="HisKA"/>
    <property type="match status" value="1"/>
</dbReference>
<dbReference type="CDD" id="cd17546">
    <property type="entry name" value="REC_hyHK_CKI1_RcsC-like"/>
    <property type="match status" value="1"/>
</dbReference>
<dbReference type="Proteomes" id="UP001337655">
    <property type="component" value="Unassembled WGS sequence"/>
</dbReference>
<evidence type="ECO:0000259" key="18">
    <source>
        <dbReference type="PROSITE" id="PS50110"/>
    </source>
</evidence>
<dbReference type="CDD" id="cd06225">
    <property type="entry name" value="HAMP"/>
    <property type="match status" value="1"/>
</dbReference>
<dbReference type="Gene3D" id="1.10.287.130">
    <property type="match status" value="1"/>
</dbReference>
<feature type="compositionally biased region" description="Basic and acidic residues" evidence="15">
    <location>
        <begin position="492"/>
        <end position="503"/>
    </location>
</feature>
<evidence type="ECO:0000256" key="6">
    <source>
        <dbReference type="ARBA" id="ARBA00022692"/>
    </source>
</evidence>
<evidence type="ECO:0000256" key="3">
    <source>
        <dbReference type="ARBA" id="ARBA00012438"/>
    </source>
</evidence>
<evidence type="ECO:0000256" key="5">
    <source>
        <dbReference type="ARBA" id="ARBA00022679"/>
    </source>
</evidence>
<evidence type="ECO:0000256" key="16">
    <source>
        <dbReference type="SAM" id="Phobius"/>
    </source>
</evidence>
<dbReference type="PROSITE" id="PS50109">
    <property type="entry name" value="HIS_KIN"/>
    <property type="match status" value="1"/>
</dbReference>
<dbReference type="InterPro" id="IPR003594">
    <property type="entry name" value="HATPase_dom"/>
</dbReference>
<dbReference type="Pfam" id="PF00072">
    <property type="entry name" value="Response_reg"/>
    <property type="match status" value="1"/>
</dbReference>
<feature type="region of interest" description="Disordered" evidence="15">
    <location>
        <begin position="892"/>
        <end position="956"/>
    </location>
</feature>
<feature type="modified residue" description="4-aspartylphosphate" evidence="13">
    <location>
        <position position="1077"/>
    </location>
</feature>
<accession>A0AAV9PEP2</accession>
<feature type="region of interest" description="Disordered" evidence="15">
    <location>
        <begin position="482"/>
        <end position="503"/>
    </location>
</feature>
<dbReference type="InterPro" id="IPR036097">
    <property type="entry name" value="HisK_dim/P_sf"/>
</dbReference>
<dbReference type="SMART" id="SM00388">
    <property type="entry name" value="HisKA"/>
    <property type="match status" value="1"/>
</dbReference>
<dbReference type="CDD" id="cd16922">
    <property type="entry name" value="HATPase_EvgS-ArcB-TorS-like"/>
    <property type="match status" value="1"/>
</dbReference>
<dbReference type="PANTHER" id="PTHR43047">
    <property type="entry name" value="TWO-COMPONENT HISTIDINE PROTEIN KINASE"/>
    <property type="match status" value="1"/>
</dbReference>
<dbReference type="AlphaFoldDB" id="A0AAV9PEP2"/>
<feature type="compositionally biased region" description="Basic and acidic residues" evidence="15">
    <location>
        <begin position="1183"/>
        <end position="1192"/>
    </location>
</feature>
<feature type="region of interest" description="Disordered" evidence="15">
    <location>
        <begin position="1172"/>
        <end position="1227"/>
    </location>
</feature>
<keyword evidence="14" id="KW-0175">Coiled coil</keyword>
<evidence type="ECO:0000256" key="9">
    <source>
        <dbReference type="ARBA" id="ARBA00022840"/>
    </source>
</evidence>
<evidence type="ECO:0000259" key="17">
    <source>
        <dbReference type="PROSITE" id="PS50109"/>
    </source>
</evidence>
<evidence type="ECO:0000313" key="19">
    <source>
        <dbReference type="EMBL" id="KAK5170902.1"/>
    </source>
</evidence>
<dbReference type="GO" id="GO:0009927">
    <property type="term" value="F:histidine phosphotransfer kinase activity"/>
    <property type="evidence" value="ECO:0007669"/>
    <property type="project" value="TreeGrafter"/>
</dbReference>
<comment type="catalytic activity">
    <reaction evidence="1">
        <text>ATP + protein L-histidine = ADP + protein N-phospho-L-histidine.</text>
        <dbReference type="EC" id="2.7.13.3"/>
    </reaction>
</comment>
<evidence type="ECO:0000256" key="2">
    <source>
        <dbReference type="ARBA" id="ARBA00004370"/>
    </source>
</evidence>
<dbReference type="InterPro" id="IPR001789">
    <property type="entry name" value="Sig_transdc_resp-reg_receiver"/>
</dbReference>
<evidence type="ECO:0000256" key="15">
    <source>
        <dbReference type="SAM" id="MobiDB-lite"/>
    </source>
</evidence>
<feature type="region of interest" description="Disordered" evidence="15">
    <location>
        <begin position="1038"/>
        <end position="1063"/>
    </location>
</feature>
<feature type="transmembrane region" description="Helical" evidence="16">
    <location>
        <begin position="393"/>
        <end position="415"/>
    </location>
</feature>
<dbReference type="GO" id="GO:0005886">
    <property type="term" value="C:plasma membrane"/>
    <property type="evidence" value="ECO:0007669"/>
    <property type="project" value="TreeGrafter"/>
</dbReference>
<keyword evidence="8 19" id="KW-0418">Kinase</keyword>
<evidence type="ECO:0000256" key="8">
    <source>
        <dbReference type="ARBA" id="ARBA00022777"/>
    </source>
</evidence>
<dbReference type="PANTHER" id="PTHR43047:SF72">
    <property type="entry name" value="OSMOSENSING HISTIDINE PROTEIN KINASE SLN1"/>
    <property type="match status" value="1"/>
</dbReference>
<comment type="caution">
    <text evidence="19">The sequence shown here is derived from an EMBL/GenBank/DDBJ whole genome shotgun (WGS) entry which is preliminary data.</text>
</comment>
<keyword evidence="12 16" id="KW-0472">Membrane</keyword>
<dbReference type="EC" id="2.7.13.3" evidence="3"/>
<evidence type="ECO:0000313" key="20">
    <source>
        <dbReference type="Proteomes" id="UP001337655"/>
    </source>
</evidence>
<dbReference type="SUPFAM" id="SSF55874">
    <property type="entry name" value="ATPase domain of HSP90 chaperone/DNA topoisomerase II/histidine kinase"/>
    <property type="match status" value="1"/>
</dbReference>
<feature type="coiled-coil region" evidence="14">
    <location>
        <begin position="533"/>
        <end position="567"/>
    </location>
</feature>
<evidence type="ECO:0000256" key="13">
    <source>
        <dbReference type="PROSITE-ProRule" id="PRU00169"/>
    </source>
</evidence>
<evidence type="ECO:0000256" key="1">
    <source>
        <dbReference type="ARBA" id="ARBA00000085"/>
    </source>
</evidence>
<keyword evidence="5 19" id="KW-0808">Transferase</keyword>
<dbReference type="PROSITE" id="PS50110">
    <property type="entry name" value="RESPONSE_REGULATORY"/>
    <property type="match status" value="1"/>
</dbReference>
<dbReference type="GO" id="GO:0005524">
    <property type="term" value="F:ATP binding"/>
    <property type="evidence" value="ECO:0007669"/>
    <property type="project" value="UniProtKB-KW"/>
</dbReference>
<feature type="domain" description="Response regulatory" evidence="18">
    <location>
        <begin position="996"/>
        <end position="1142"/>
    </location>
</feature>
<dbReference type="Gene3D" id="3.40.50.2300">
    <property type="match status" value="1"/>
</dbReference>
<feature type="compositionally biased region" description="Low complexity" evidence="15">
    <location>
        <begin position="745"/>
        <end position="773"/>
    </location>
</feature>
<dbReference type="PRINTS" id="PR00344">
    <property type="entry name" value="BCTRLSENSOR"/>
</dbReference>
<dbReference type="SMART" id="SM00448">
    <property type="entry name" value="REC"/>
    <property type="match status" value="1"/>
</dbReference>
<dbReference type="Gene3D" id="3.30.565.10">
    <property type="entry name" value="Histidine kinase-like ATPase, C-terminal domain"/>
    <property type="match status" value="1"/>
</dbReference>
<dbReference type="GO" id="GO:0000155">
    <property type="term" value="F:phosphorelay sensor kinase activity"/>
    <property type="evidence" value="ECO:0007669"/>
    <property type="project" value="InterPro"/>
</dbReference>
<dbReference type="SUPFAM" id="SSF52172">
    <property type="entry name" value="CheY-like"/>
    <property type="match status" value="1"/>
</dbReference>
<evidence type="ECO:0000256" key="10">
    <source>
        <dbReference type="ARBA" id="ARBA00022989"/>
    </source>
</evidence>
<evidence type="ECO:0000256" key="11">
    <source>
        <dbReference type="ARBA" id="ARBA00023012"/>
    </source>
</evidence>
<dbReference type="SUPFAM" id="SSF47384">
    <property type="entry name" value="Homodimeric domain of signal transducing histidine kinase"/>
    <property type="match status" value="1"/>
</dbReference>
<comment type="subcellular location">
    <subcellularLocation>
        <location evidence="2">Membrane</location>
    </subcellularLocation>
</comment>
<keyword evidence="11" id="KW-0902">Two-component regulatory system</keyword>
<dbReference type="RefSeq" id="XP_064659930.1">
    <property type="nucleotide sequence ID" value="XM_064801300.1"/>
</dbReference>
<reference evidence="19 20" key="1">
    <citation type="submission" date="2023-08" db="EMBL/GenBank/DDBJ databases">
        <title>Black Yeasts Isolated from many extreme environments.</title>
        <authorList>
            <person name="Coleine C."/>
            <person name="Stajich J.E."/>
            <person name="Selbmann L."/>
        </authorList>
    </citation>
    <scope>NUCLEOTIDE SEQUENCE [LARGE SCALE GENOMIC DNA]</scope>
    <source>
        <strain evidence="19 20">CCFEE 5935</strain>
    </source>
</reference>
<dbReference type="CDD" id="cd00082">
    <property type="entry name" value="HisKA"/>
    <property type="match status" value="1"/>
</dbReference>
<dbReference type="Pfam" id="PF02518">
    <property type="entry name" value="HATPase_c"/>
    <property type="match status" value="1"/>
</dbReference>
<keyword evidence="20" id="KW-1185">Reference proteome</keyword>
<feature type="transmembrane region" description="Helical" evidence="16">
    <location>
        <begin position="9"/>
        <end position="30"/>
    </location>
</feature>
<dbReference type="EMBL" id="JAVRRT010000006">
    <property type="protein sequence ID" value="KAK5170902.1"/>
    <property type="molecule type" value="Genomic_DNA"/>
</dbReference>
<proteinExistence type="predicted"/>
<organism evidence="19 20">
    <name type="scientific">Saxophila tyrrhenica</name>
    <dbReference type="NCBI Taxonomy" id="1690608"/>
    <lineage>
        <taxon>Eukaryota</taxon>
        <taxon>Fungi</taxon>
        <taxon>Dikarya</taxon>
        <taxon>Ascomycota</taxon>
        <taxon>Pezizomycotina</taxon>
        <taxon>Dothideomycetes</taxon>
        <taxon>Dothideomycetidae</taxon>
        <taxon>Mycosphaerellales</taxon>
        <taxon>Extremaceae</taxon>
        <taxon>Saxophila</taxon>
    </lineage>
</organism>
<name>A0AAV9PEP2_9PEZI</name>
<dbReference type="GeneID" id="89925392"/>
<sequence length="1227" mass="132981">MRIPIREQLALLILLSSLIGLAVISIATWISNHHYVLSICKSRLALTASLKAGQLAANLALMQTTATFISTRVLIQAALNRYNENGNNTANNWEDASADMMAAISAGQGLLLQTVIMPKNASGPAGSAPVLSTTGPNALGVQLPVNCPNGQPAMLGMNASDCGGQSLGYPPQLYPALTYSSYDDDGRSVQQARYGDVVIGPQAQSALLLGPLIVNDTFSLVSITLPVINNTSAFDVLGWLSVTMDARLIEQVLDSAEGLGSTGETLLVGPVANENTFGNGITYQTNNNNPPEDFRVEYVFPLSQAYHKRHPDHTVGTANAPFQAKAYPAVYSAITHATGNMDNSGSQIQGSNEAGSNVASGFATPQTPIVDWFVIVEQAKSEVWAPINRLRDILLGCVFGTAGFMALLAFPLAHFASLPIRRLREATAKTMEPPSMSRSRSSFGSFESFEPGQDGIIDTGDAEAAETTVIARKEGAGSSTMLGNWRQRRREGRQERKERKQREAFRIPGKVKERKVFVKDELSDLTRTFNEMSDELMMQYSRLEERVQQRTAELEQSKKAAEAANESKTLFIANISHELKTPLNGILGMTAVCMSEDNMDRMKRSLGVIYKSGDLLLNLLTDLLTFSKNQVGQHLSLDEKEFRLRDVSSQVLAIFDKQAREGQIDLRVEWEGVQNTAGDNFSSQMTQLGPYGTGRLKDMILWGDLQRILQVVINLVSNSLKFTPAGGSVVLTVRCLAEPYEPSSRKNSSASKQSRQSRQSRQSKQSRQASSRKQMSETTLNGTKTDLGHRALPHVLPNFYERPPSPPPGTYLLFQFEVTDTGPGIPDELQHKIFEPFVQGDLGLSKKFGGTGLGLSICSQLASLMRGSIGVRSTLGSGSTFTMKIPLRHLKTRADSSASSSVDIPHQGELHRQVSSDSNDWTPARHSRHLTDDSADAKHVDPPPPTPTLGTDSQPRLVGLSQPFFAASQPLESPGSQPAAMEKMAAEAKRSGHRIRVLVAEDNKVNQEVVLRMLKLEDIYDVTVAKDGQEALDFVKESMAPATTSPPTTSSGGEGEGLAGGGEAEERKKPFNLIFMDVQMPNVDGLQSTRLIRDLGYQAPIVALSAFAEESNIKDCLESGMNYFLSKPIRRPQLKKVLKEYCSPIPEEDEEATPPEVANLAAVAENATVVVVNNGGGRGGGGEGEKKPEQRVNGDAQQGGSEEMPARNMSQDETKRPVSPVSPLTSG</sequence>
<feature type="domain" description="Histidine kinase" evidence="17">
    <location>
        <begin position="574"/>
        <end position="889"/>
    </location>
</feature>
<keyword evidence="9" id="KW-0067">ATP-binding</keyword>